<comment type="similarity">
    <text evidence="2">Belongs to the EspG family.</text>
</comment>
<dbReference type="Proteomes" id="UP000185696">
    <property type="component" value="Unassembled WGS sequence"/>
</dbReference>
<comment type="subcellular location">
    <subcellularLocation>
        <location evidence="1">Cytoplasm</location>
    </subcellularLocation>
</comment>
<keyword evidence="7" id="KW-1185">Reference proteome</keyword>
<feature type="region of interest" description="Disordered" evidence="5">
    <location>
        <begin position="151"/>
        <end position="176"/>
    </location>
</feature>
<comment type="caution">
    <text evidence="6">The sequence shown here is derived from an EMBL/GenBank/DDBJ whole genome shotgun (WGS) entry which is preliminary data.</text>
</comment>
<dbReference type="EMBL" id="MSIF01000015">
    <property type="protein sequence ID" value="OLF07537.1"/>
    <property type="molecule type" value="Genomic_DNA"/>
</dbReference>
<evidence type="ECO:0000313" key="7">
    <source>
        <dbReference type="Proteomes" id="UP000185696"/>
    </source>
</evidence>
<protein>
    <recommendedName>
        <fullName evidence="8">ESAT-6 protein secretion system EspG family protein</fullName>
    </recommendedName>
</protein>
<proteinExistence type="inferred from homology"/>
<keyword evidence="4" id="KW-0143">Chaperone</keyword>
<accession>A0A7Z0WJE4</accession>
<keyword evidence="3" id="KW-0963">Cytoplasm</keyword>
<evidence type="ECO:0000256" key="3">
    <source>
        <dbReference type="ARBA" id="ARBA00022490"/>
    </source>
</evidence>
<sequence>MVLSTPVTVPVALLAWVVADANLGELHKTVAPAARWLPPDGHDDQRRRGRELLTELGWCDRHGRLDREVAGSLAVLCRPEVEYYGWIAHGGRTVGVVAARTGKEAVLAVEQGDGVVRLSSVGSGRLAERLVAQAPDIPAGRGRSFTVSAAEVRATRRDGRQRTASGVGLRPAGPDVRDAKRLATLPSTGHGELTVAKRDGAGRRRAPRPLRYTDTTEGRFSLTQLDDDQVRVAPAARDDLVHQLVRMDQALP</sequence>
<evidence type="ECO:0008006" key="8">
    <source>
        <dbReference type="Google" id="ProtNLM"/>
    </source>
</evidence>
<reference evidence="6 7" key="1">
    <citation type="submission" date="2016-12" db="EMBL/GenBank/DDBJ databases">
        <title>The draft genome sequence of Actinophytocola xinjiangensis.</title>
        <authorList>
            <person name="Wang W."/>
            <person name="Yuan L."/>
        </authorList>
    </citation>
    <scope>NUCLEOTIDE SEQUENCE [LARGE SCALE GENOMIC DNA]</scope>
    <source>
        <strain evidence="6 7">CGMCC 4.4663</strain>
    </source>
</reference>
<evidence type="ECO:0000256" key="5">
    <source>
        <dbReference type="SAM" id="MobiDB-lite"/>
    </source>
</evidence>
<dbReference type="AlphaFoldDB" id="A0A7Z0WJE4"/>
<dbReference type="InterPro" id="IPR025734">
    <property type="entry name" value="EspG"/>
</dbReference>
<dbReference type="Pfam" id="PF14011">
    <property type="entry name" value="ESX-1_EspG"/>
    <property type="match status" value="1"/>
</dbReference>
<evidence type="ECO:0000256" key="2">
    <source>
        <dbReference type="ARBA" id="ARBA00006411"/>
    </source>
</evidence>
<evidence type="ECO:0000256" key="4">
    <source>
        <dbReference type="ARBA" id="ARBA00023186"/>
    </source>
</evidence>
<evidence type="ECO:0000256" key="1">
    <source>
        <dbReference type="ARBA" id="ARBA00004496"/>
    </source>
</evidence>
<organism evidence="6 7">
    <name type="scientific">Actinophytocola xinjiangensis</name>
    <dbReference type="NCBI Taxonomy" id="485602"/>
    <lineage>
        <taxon>Bacteria</taxon>
        <taxon>Bacillati</taxon>
        <taxon>Actinomycetota</taxon>
        <taxon>Actinomycetes</taxon>
        <taxon>Pseudonocardiales</taxon>
        <taxon>Pseudonocardiaceae</taxon>
    </lineage>
</organism>
<name>A0A7Z0WJE4_9PSEU</name>
<gene>
    <name evidence="6" type="ORF">BLA60_26820</name>
</gene>
<evidence type="ECO:0000313" key="6">
    <source>
        <dbReference type="EMBL" id="OLF07537.1"/>
    </source>
</evidence>